<keyword evidence="4" id="KW-0547">Nucleotide-binding</keyword>
<dbReference type="AlphaFoldDB" id="A0A183UTM3"/>
<dbReference type="Pfam" id="PF00069">
    <property type="entry name" value="Pkinase"/>
    <property type="match status" value="1"/>
</dbReference>
<dbReference type="PANTHER" id="PTHR45998">
    <property type="entry name" value="SERINE/THREONINE-PROTEIN KINASE 16"/>
    <property type="match status" value="1"/>
</dbReference>
<comment type="catalytic activity">
    <reaction evidence="7">
        <text>L-threonyl-[protein] + ATP = O-phospho-L-threonyl-[protein] + ADP + H(+)</text>
        <dbReference type="Rhea" id="RHEA:46608"/>
        <dbReference type="Rhea" id="RHEA-COMP:11060"/>
        <dbReference type="Rhea" id="RHEA-COMP:11605"/>
        <dbReference type="ChEBI" id="CHEBI:15378"/>
        <dbReference type="ChEBI" id="CHEBI:30013"/>
        <dbReference type="ChEBI" id="CHEBI:30616"/>
        <dbReference type="ChEBI" id="CHEBI:61977"/>
        <dbReference type="ChEBI" id="CHEBI:456216"/>
        <dbReference type="EC" id="2.7.11.1"/>
    </reaction>
</comment>
<keyword evidence="2" id="KW-0723">Serine/threonine-protein kinase</keyword>
<dbReference type="PANTHER" id="PTHR45998:SF2">
    <property type="entry name" value="SERINE_THREONINE-PROTEIN KINASE 16"/>
    <property type="match status" value="1"/>
</dbReference>
<reference evidence="12" key="1">
    <citation type="submission" date="2016-06" db="UniProtKB">
        <authorList>
            <consortium name="WormBaseParasite"/>
        </authorList>
    </citation>
    <scope>IDENTIFICATION</scope>
</reference>
<evidence type="ECO:0000259" key="9">
    <source>
        <dbReference type="PROSITE" id="PS50011"/>
    </source>
</evidence>
<dbReference type="GO" id="GO:0005794">
    <property type="term" value="C:Golgi apparatus"/>
    <property type="evidence" value="ECO:0007669"/>
    <property type="project" value="TreeGrafter"/>
</dbReference>
<proteinExistence type="predicted"/>
<keyword evidence="3" id="KW-0808">Transferase</keyword>
<comment type="catalytic activity">
    <reaction evidence="8">
        <text>L-seryl-[protein] + ATP = O-phospho-L-seryl-[protein] + ADP + H(+)</text>
        <dbReference type="Rhea" id="RHEA:17989"/>
        <dbReference type="Rhea" id="RHEA-COMP:9863"/>
        <dbReference type="Rhea" id="RHEA-COMP:11604"/>
        <dbReference type="ChEBI" id="CHEBI:15378"/>
        <dbReference type="ChEBI" id="CHEBI:29999"/>
        <dbReference type="ChEBI" id="CHEBI:30616"/>
        <dbReference type="ChEBI" id="CHEBI:83421"/>
        <dbReference type="ChEBI" id="CHEBI:456216"/>
        <dbReference type="EC" id="2.7.11.1"/>
    </reaction>
</comment>
<protein>
    <recommendedName>
        <fullName evidence="1">non-specific serine/threonine protein kinase</fullName>
        <ecNumber evidence="1">2.7.11.1</ecNumber>
    </recommendedName>
</protein>
<keyword evidence="6" id="KW-0067">ATP-binding</keyword>
<evidence type="ECO:0000256" key="4">
    <source>
        <dbReference type="ARBA" id="ARBA00022741"/>
    </source>
</evidence>
<feature type="domain" description="Protein kinase" evidence="9">
    <location>
        <begin position="17"/>
        <end position="262"/>
    </location>
</feature>
<dbReference type="PROSITE" id="PS50011">
    <property type="entry name" value="PROTEIN_KINASE_DOM"/>
    <property type="match status" value="1"/>
</dbReference>
<evidence type="ECO:0000313" key="12">
    <source>
        <dbReference type="WBParaSite" id="TCNE_0001184301-mRNA-1"/>
    </source>
</evidence>
<dbReference type="GO" id="GO:0005524">
    <property type="term" value="F:ATP binding"/>
    <property type="evidence" value="ECO:0007669"/>
    <property type="project" value="UniProtKB-KW"/>
</dbReference>
<dbReference type="EMBL" id="UYWY01021012">
    <property type="protein sequence ID" value="VDM43164.1"/>
    <property type="molecule type" value="Genomic_DNA"/>
</dbReference>
<dbReference type="EC" id="2.7.11.1" evidence="1"/>
<evidence type="ECO:0000256" key="3">
    <source>
        <dbReference type="ARBA" id="ARBA00022679"/>
    </source>
</evidence>
<gene>
    <name evidence="10" type="ORF">TCNE_LOCUS11843</name>
</gene>
<dbReference type="InterPro" id="IPR052239">
    <property type="entry name" value="Ser/Thr-specific_kinases"/>
</dbReference>
<dbReference type="PROSITE" id="PS00108">
    <property type="entry name" value="PROTEIN_KINASE_ST"/>
    <property type="match status" value="1"/>
</dbReference>
<dbReference type="InterPro" id="IPR000719">
    <property type="entry name" value="Prot_kinase_dom"/>
</dbReference>
<evidence type="ECO:0000313" key="10">
    <source>
        <dbReference type="EMBL" id="VDM43164.1"/>
    </source>
</evidence>
<accession>A0A183UTM3</accession>
<dbReference type="SMART" id="SM00220">
    <property type="entry name" value="S_TKc"/>
    <property type="match status" value="1"/>
</dbReference>
<evidence type="ECO:0000256" key="7">
    <source>
        <dbReference type="ARBA" id="ARBA00047899"/>
    </source>
</evidence>
<dbReference type="Proteomes" id="UP000050794">
    <property type="component" value="Unassembled WGS sequence"/>
</dbReference>
<organism evidence="11 12">
    <name type="scientific">Toxocara canis</name>
    <name type="common">Canine roundworm</name>
    <dbReference type="NCBI Taxonomy" id="6265"/>
    <lineage>
        <taxon>Eukaryota</taxon>
        <taxon>Metazoa</taxon>
        <taxon>Ecdysozoa</taxon>
        <taxon>Nematoda</taxon>
        <taxon>Chromadorea</taxon>
        <taxon>Rhabditida</taxon>
        <taxon>Spirurina</taxon>
        <taxon>Ascaridomorpha</taxon>
        <taxon>Ascaridoidea</taxon>
        <taxon>Toxocaridae</taxon>
        <taxon>Toxocara</taxon>
    </lineage>
</organism>
<dbReference type="InterPro" id="IPR008271">
    <property type="entry name" value="Ser/Thr_kinase_AS"/>
</dbReference>
<dbReference type="InterPro" id="IPR011009">
    <property type="entry name" value="Kinase-like_dom_sf"/>
</dbReference>
<evidence type="ECO:0000256" key="8">
    <source>
        <dbReference type="ARBA" id="ARBA00048679"/>
    </source>
</evidence>
<evidence type="ECO:0000256" key="2">
    <source>
        <dbReference type="ARBA" id="ARBA00022527"/>
    </source>
</evidence>
<evidence type="ECO:0000313" key="11">
    <source>
        <dbReference type="Proteomes" id="UP000050794"/>
    </source>
</evidence>
<keyword evidence="5" id="KW-0418">Kinase</keyword>
<keyword evidence="11" id="KW-1185">Reference proteome</keyword>
<dbReference type="SUPFAM" id="SSF56112">
    <property type="entry name" value="Protein kinase-like (PK-like)"/>
    <property type="match status" value="1"/>
</dbReference>
<dbReference type="Gene3D" id="1.10.510.10">
    <property type="entry name" value="Transferase(Phosphotransferase) domain 1"/>
    <property type="match status" value="1"/>
</dbReference>
<dbReference type="WBParaSite" id="TCNE_0001184301-mRNA-1">
    <property type="protein sequence ID" value="TCNE_0001184301-mRNA-1"/>
    <property type="gene ID" value="TCNE_0001184301"/>
</dbReference>
<reference evidence="10 11" key="2">
    <citation type="submission" date="2018-11" db="EMBL/GenBank/DDBJ databases">
        <authorList>
            <consortium name="Pathogen Informatics"/>
        </authorList>
    </citation>
    <scope>NUCLEOTIDE SEQUENCE [LARGE SCALE GENOMIC DNA]</scope>
</reference>
<evidence type="ECO:0000256" key="6">
    <source>
        <dbReference type="ARBA" id="ARBA00022840"/>
    </source>
</evidence>
<sequence length="262" mass="29695">MGCVWGKADVEVGDRQFNINKLLAKGGFSEVFMVSEVGTSQRWALKQVECHSSHDVERVRREIDVHERFGSHPNILALECLSDELINGVRRFSLIFIFFKKGSLQDELTSRRTHNDYMEEDRVIRLFTQISSAVSFLHSSAPSIAHRDLKPGNILLSEDDRPVLMDFGSCCECPLFIETSKQSKFQLINEAAELCSMPYRAPELFVCAIGSVIDQSIDIWSLGCLLYAICFFRSPFDDIYERGDSIALAVQSGKITFEEQHP</sequence>
<evidence type="ECO:0000256" key="1">
    <source>
        <dbReference type="ARBA" id="ARBA00012513"/>
    </source>
</evidence>
<evidence type="ECO:0000256" key="5">
    <source>
        <dbReference type="ARBA" id="ARBA00022777"/>
    </source>
</evidence>
<name>A0A183UTM3_TOXCA</name>
<dbReference type="GO" id="GO:0004674">
    <property type="term" value="F:protein serine/threonine kinase activity"/>
    <property type="evidence" value="ECO:0007669"/>
    <property type="project" value="UniProtKB-KW"/>
</dbReference>